<evidence type="ECO:0000256" key="2">
    <source>
        <dbReference type="ARBA" id="ARBA00022630"/>
    </source>
</evidence>
<proteinExistence type="inferred from homology"/>
<gene>
    <name evidence="8" type="ORF">ABHD89_002002</name>
</gene>
<keyword evidence="3" id="KW-0274">FAD</keyword>
<dbReference type="RefSeq" id="WP_230821321.1">
    <property type="nucleotide sequence ID" value="NZ_JAJNCU010000002.1"/>
</dbReference>
<feature type="region of interest" description="Disordered" evidence="5">
    <location>
        <begin position="158"/>
        <end position="178"/>
    </location>
</feature>
<dbReference type="InterPro" id="IPR036188">
    <property type="entry name" value="FAD/NAD-bd_sf"/>
</dbReference>
<reference evidence="8 9" key="1">
    <citation type="submission" date="2024-05" db="EMBL/GenBank/DDBJ databases">
        <title>Genomic Encyclopedia of Type Strains, Phase IV (KMG-IV): sequencing the most valuable type-strain genomes for metagenomic binning, comparative biology and taxonomic classification.</title>
        <authorList>
            <person name="Goeker M."/>
        </authorList>
    </citation>
    <scope>NUCLEOTIDE SEQUENCE [LARGE SCALE GENOMIC DNA]</scope>
    <source>
        <strain evidence="8 9">DSM 25286</strain>
    </source>
</reference>
<evidence type="ECO:0000256" key="1">
    <source>
        <dbReference type="ARBA" id="ARBA00010790"/>
    </source>
</evidence>
<dbReference type="Proteomes" id="UP001549019">
    <property type="component" value="Unassembled WGS sequence"/>
</dbReference>
<protein>
    <submittedName>
        <fullName evidence="8">Gluconate 2-dehydrogenase alpha chain</fullName>
        <ecNumber evidence="8">1.1.99.3</ecNumber>
    </submittedName>
</protein>
<dbReference type="Pfam" id="PF00732">
    <property type="entry name" value="GMC_oxred_N"/>
    <property type="match status" value="1"/>
</dbReference>
<dbReference type="Gene3D" id="3.50.50.60">
    <property type="entry name" value="FAD/NAD(P)-binding domain"/>
    <property type="match status" value="2"/>
</dbReference>
<dbReference type="InterPro" id="IPR007867">
    <property type="entry name" value="GMC_OxRtase_C"/>
</dbReference>
<accession>A0ABV2EAZ9</accession>
<evidence type="ECO:0000259" key="7">
    <source>
        <dbReference type="Pfam" id="PF05199"/>
    </source>
</evidence>
<dbReference type="EMBL" id="JBDZDV010000005">
    <property type="protein sequence ID" value="MET3111587.1"/>
    <property type="molecule type" value="Genomic_DNA"/>
</dbReference>
<feature type="domain" description="Glucose-methanol-choline oxidoreductase N-terminal" evidence="6">
    <location>
        <begin position="216"/>
        <end position="331"/>
    </location>
</feature>
<dbReference type="PANTHER" id="PTHR46056">
    <property type="entry name" value="LONG-CHAIN-ALCOHOL OXIDASE"/>
    <property type="match status" value="1"/>
</dbReference>
<feature type="domain" description="Glucose-methanol-choline oxidoreductase C-terminal" evidence="7">
    <location>
        <begin position="427"/>
        <end position="551"/>
    </location>
</feature>
<evidence type="ECO:0000313" key="9">
    <source>
        <dbReference type="Proteomes" id="UP001549019"/>
    </source>
</evidence>
<name>A0ABV2EAZ9_9STAP</name>
<keyword evidence="4 8" id="KW-0560">Oxidoreductase</keyword>
<dbReference type="Pfam" id="PF05199">
    <property type="entry name" value="GMC_oxred_C"/>
    <property type="match status" value="1"/>
</dbReference>
<keyword evidence="2" id="KW-0285">Flavoprotein</keyword>
<keyword evidence="9" id="KW-1185">Reference proteome</keyword>
<evidence type="ECO:0000256" key="4">
    <source>
        <dbReference type="ARBA" id="ARBA00023002"/>
    </source>
</evidence>
<dbReference type="InterPro" id="IPR000172">
    <property type="entry name" value="GMC_OxRdtase_N"/>
</dbReference>
<comment type="caution">
    <text evidence="8">The sequence shown here is derived from an EMBL/GenBank/DDBJ whole genome shotgun (WGS) entry which is preliminary data.</text>
</comment>
<dbReference type="SUPFAM" id="SSF51905">
    <property type="entry name" value="FAD/NAD(P)-binding domain"/>
    <property type="match status" value="1"/>
</dbReference>
<evidence type="ECO:0000256" key="5">
    <source>
        <dbReference type="SAM" id="MobiDB-lite"/>
    </source>
</evidence>
<evidence type="ECO:0000313" key="8">
    <source>
        <dbReference type="EMBL" id="MET3111587.1"/>
    </source>
</evidence>
<evidence type="ECO:0000259" key="6">
    <source>
        <dbReference type="Pfam" id="PF00732"/>
    </source>
</evidence>
<dbReference type="SUPFAM" id="SSF54373">
    <property type="entry name" value="FAD-linked reductases, C-terminal domain"/>
    <property type="match status" value="1"/>
</dbReference>
<dbReference type="PANTHER" id="PTHR46056:SF12">
    <property type="entry name" value="LONG-CHAIN-ALCOHOL OXIDASE"/>
    <property type="match status" value="1"/>
</dbReference>
<dbReference type="GO" id="GO:0033717">
    <property type="term" value="F:gluconate 2-dehydrogenase (acceptor) activity"/>
    <property type="evidence" value="ECO:0007669"/>
    <property type="project" value="UniProtKB-EC"/>
</dbReference>
<organism evidence="8 9">
    <name type="scientific">Salinicoccus halitifaciens</name>
    <dbReference type="NCBI Taxonomy" id="1073415"/>
    <lineage>
        <taxon>Bacteria</taxon>
        <taxon>Bacillati</taxon>
        <taxon>Bacillota</taxon>
        <taxon>Bacilli</taxon>
        <taxon>Bacillales</taxon>
        <taxon>Staphylococcaceae</taxon>
        <taxon>Salinicoccus</taxon>
    </lineage>
</organism>
<evidence type="ECO:0000256" key="3">
    <source>
        <dbReference type="ARBA" id="ARBA00022827"/>
    </source>
</evidence>
<sequence length="579" mass="64551">MVEVLDKVDVVTVGVGWTGGIVASELAKAGYNVVGLERGRHQKQEDFLQTKDELRFDSRYDLLQNLSKETLTFRNNPDMTALPMREYGAFHLGTGLGGAGVHWSGVTWRFLPYDFEIRSQTIDRYGEEKIPEDMTLQDWGITYDELEPYYDKFEKTAGISGEENPFGGPRSNPYPTPPMKDTAALRLFRDTTEEMGYQPFMAPSANLSEQYTNPDGQTINQCQFCSFCSRYGCDFGAKSDPINTVIPTAEETGNYELRTSANVTEIIHEDGEVTGVRYVDLNTGREYEQPAETVALTSYVLNNVRLLLQSGLGQPYDPEEETGVIGKNYCYQVEFSGRAFFDKQYNMHMGAGALGMAIDDFNGDNFDHSDLDFLHGGWISLRQGGRTPISSNPVPSGTPGFGREFKEQSIYNFYRMLSVGTQGASLPNRYNYLDLDPTYTDEFGNPLLRMTFDFHEQDRNLATFLAERIENILEEMGGQDISVNKELGNFDVEPYQSTHNTGGVIIGDDPETSAVNSYLQMWDHDNLFVIGASAFAHNGGYNPTGTVGALAYRATEGMIEFLDNGGGQLVTAKNKSKLT</sequence>
<dbReference type="EC" id="1.1.99.3" evidence="8"/>
<comment type="similarity">
    <text evidence="1">Belongs to the GMC oxidoreductase family.</text>
</comment>